<dbReference type="OrthoDB" id="10534325at2759"/>
<organism evidence="4">
    <name type="scientific">Rodentolepis nana</name>
    <name type="common">Dwarf tapeworm</name>
    <name type="synonym">Hymenolepis nana</name>
    <dbReference type="NCBI Taxonomy" id="102285"/>
    <lineage>
        <taxon>Eukaryota</taxon>
        <taxon>Metazoa</taxon>
        <taxon>Spiralia</taxon>
        <taxon>Lophotrochozoa</taxon>
        <taxon>Platyhelminthes</taxon>
        <taxon>Cestoda</taxon>
        <taxon>Eucestoda</taxon>
        <taxon>Cyclophyllidea</taxon>
        <taxon>Hymenolepididae</taxon>
        <taxon>Rodentolepis</taxon>
    </lineage>
</organism>
<feature type="compositionally biased region" description="Polar residues" evidence="1">
    <location>
        <begin position="471"/>
        <end position="491"/>
    </location>
</feature>
<evidence type="ECO:0000313" key="4">
    <source>
        <dbReference type="WBParaSite" id="HNAJ_0001297901-mRNA-1"/>
    </source>
</evidence>
<feature type="compositionally biased region" description="Low complexity" evidence="1">
    <location>
        <begin position="281"/>
        <end position="293"/>
    </location>
</feature>
<name>A0A0R3TYN0_RODNA</name>
<feature type="compositionally biased region" description="Polar residues" evidence="1">
    <location>
        <begin position="177"/>
        <end position="191"/>
    </location>
</feature>
<dbReference type="AlphaFoldDB" id="A0A0R3TYN0"/>
<feature type="compositionally biased region" description="Low complexity" evidence="1">
    <location>
        <begin position="31"/>
        <end position="65"/>
    </location>
</feature>
<dbReference type="Proteomes" id="UP000278807">
    <property type="component" value="Unassembled WGS sequence"/>
</dbReference>
<feature type="compositionally biased region" description="Polar residues" evidence="1">
    <location>
        <begin position="312"/>
        <end position="324"/>
    </location>
</feature>
<gene>
    <name evidence="2" type="ORF">HNAJ_LOCUS12953</name>
</gene>
<feature type="compositionally biased region" description="Polar residues" evidence="1">
    <location>
        <begin position="79"/>
        <end position="100"/>
    </location>
</feature>
<feature type="region of interest" description="Disordered" evidence="1">
    <location>
        <begin position="177"/>
        <end position="197"/>
    </location>
</feature>
<feature type="region of interest" description="Disordered" evidence="1">
    <location>
        <begin position="461"/>
        <end position="515"/>
    </location>
</feature>
<evidence type="ECO:0000313" key="3">
    <source>
        <dbReference type="Proteomes" id="UP000278807"/>
    </source>
</evidence>
<feature type="compositionally biased region" description="Polar residues" evidence="1">
    <location>
        <begin position="360"/>
        <end position="381"/>
    </location>
</feature>
<keyword evidence="3" id="KW-1185">Reference proteome</keyword>
<accession>A0A0R3TYN0</accession>
<evidence type="ECO:0000313" key="2">
    <source>
        <dbReference type="EMBL" id="VDO14540.1"/>
    </source>
</evidence>
<evidence type="ECO:0000256" key="1">
    <source>
        <dbReference type="SAM" id="MobiDB-lite"/>
    </source>
</evidence>
<proteinExistence type="predicted"/>
<sequence length="540" mass="58862">MSPQYTKVRLQRKGYDIEINPKDQRGYHLRSQSYSPLSLTTLTQSSTTRTPKIQIEPPSSSQSQSVPNVEPGHPMFDDLSSTFEESDTMTPNDGNDKTITSLSMSVNTSEKVMNLLDVPDFKIESEISTPRRSAYVNPGDIRVHKKARLSIIIPSEVMSASNKESLPKNLQISRDSVSDELPNSMSSSSIPTPALNDEDLFSDLGSSACDDQLTDVFDELDSDGHNSPCPENIEKLIQACAQNTVALAPSCLSPISERSLLSHNSNEGQADNCTLNVSTPISSLSSNSRRSTPAGVGIGSGVRDEVPVNSLVKKSSQHSNTPASMSEEFQKKSNHSRPNSGHSRPTTSLSIIDANLDHPSPTSSRCNSRHSTLTPISNVDRNTSKLAPPNVVDLIENPSPYNFIESPQIISPVLNSRCSTPEPLEEENISCDSPISVLTERNSSRSIHSLVSEAKRKLAFHSRTSNHESSKSTLYKMTKSSGSKTPSQSHCSLDGDENRGYSIPSPQVHINSFHGDNRTLSESRFSLTSSIGSRSRPMLH</sequence>
<reference evidence="4" key="1">
    <citation type="submission" date="2017-02" db="UniProtKB">
        <authorList>
            <consortium name="WormBaseParasite"/>
        </authorList>
    </citation>
    <scope>IDENTIFICATION</scope>
</reference>
<reference evidence="2 3" key="2">
    <citation type="submission" date="2018-11" db="EMBL/GenBank/DDBJ databases">
        <authorList>
            <consortium name="Pathogen Informatics"/>
        </authorList>
    </citation>
    <scope>NUCLEOTIDE SEQUENCE [LARGE SCALE GENOMIC DNA]</scope>
</reference>
<dbReference type="WBParaSite" id="HNAJ_0001297901-mRNA-1">
    <property type="protein sequence ID" value="HNAJ_0001297901-mRNA-1"/>
    <property type="gene ID" value="HNAJ_0001297901"/>
</dbReference>
<protein>
    <submittedName>
        <fullName evidence="4">Adenomatous polyposis coli protein</fullName>
    </submittedName>
</protein>
<feature type="compositionally biased region" description="Basic and acidic residues" evidence="1">
    <location>
        <begin position="16"/>
        <end position="26"/>
    </location>
</feature>
<feature type="compositionally biased region" description="Polar residues" evidence="1">
    <location>
        <begin position="336"/>
        <end position="350"/>
    </location>
</feature>
<feature type="region of interest" description="Disordered" evidence="1">
    <location>
        <begin position="281"/>
        <end position="381"/>
    </location>
</feature>
<dbReference type="EMBL" id="UZAE01014820">
    <property type="protein sequence ID" value="VDO14540.1"/>
    <property type="molecule type" value="Genomic_DNA"/>
</dbReference>
<feature type="region of interest" description="Disordered" evidence="1">
    <location>
        <begin position="16"/>
        <end position="100"/>
    </location>
</feature>